<dbReference type="Proteomes" id="UP000481153">
    <property type="component" value="Unassembled WGS sequence"/>
</dbReference>
<feature type="compositionally biased region" description="Pro residues" evidence="2">
    <location>
        <begin position="130"/>
        <end position="147"/>
    </location>
</feature>
<protein>
    <submittedName>
        <fullName evidence="3">Uncharacterized protein</fullName>
    </submittedName>
</protein>
<sequence length="331" mass="36795">MIREGSALEIQVQQSTAALVEIQRKLSESEAERQHYRLMQEQVEAEARLLRDRFAQMEAASRVSQQEQVQLQNVIQSMVDSSRVDQTYHPNHEATGNTAGYSAVPSPGVVLSSNGIGSDPRPSSATIGGGPPPPPFTPNHPTYPPGLSPHGGIPPLLSGFSAPKAPRYSGYSIDARRNFAAQYQEYVRECASAAASIGMRIGIRSIGSCIEAKSKLFAATMHLGKTVDAVTESEWMAYFQYALDHHGPDFGDLVEKLKSHVIMDEKELDVDRCYDKWVLAYWSILQRNNMMDFHEKYPKYAVKALIPGLRPAALRKVVEQCLEMSHRHLRS</sequence>
<dbReference type="AlphaFoldDB" id="A0A6G0XQG2"/>
<keyword evidence="4" id="KW-1185">Reference proteome</keyword>
<accession>A0A6G0XQG2</accession>
<feature type="coiled-coil region" evidence="1">
    <location>
        <begin position="12"/>
        <end position="60"/>
    </location>
</feature>
<keyword evidence="1" id="KW-0175">Coiled coil</keyword>
<feature type="region of interest" description="Disordered" evidence="2">
    <location>
        <begin position="87"/>
        <end position="155"/>
    </location>
</feature>
<feature type="compositionally biased region" description="Polar residues" evidence="2">
    <location>
        <begin position="111"/>
        <end position="125"/>
    </location>
</feature>
<name>A0A6G0XQG2_9STRA</name>
<evidence type="ECO:0000256" key="2">
    <source>
        <dbReference type="SAM" id="MobiDB-lite"/>
    </source>
</evidence>
<dbReference type="EMBL" id="VJMJ01000025">
    <property type="protein sequence ID" value="KAF0742754.1"/>
    <property type="molecule type" value="Genomic_DNA"/>
</dbReference>
<evidence type="ECO:0000313" key="4">
    <source>
        <dbReference type="Proteomes" id="UP000481153"/>
    </source>
</evidence>
<proteinExistence type="predicted"/>
<comment type="caution">
    <text evidence="3">The sequence shown here is derived from an EMBL/GenBank/DDBJ whole genome shotgun (WGS) entry which is preliminary data.</text>
</comment>
<feature type="compositionally biased region" description="Polar residues" evidence="2">
    <location>
        <begin position="87"/>
        <end position="100"/>
    </location>
</feature>
<evidence type="ECO:0000256" key="1">
    <source>
        <dbReference type="SAM" id="Coils"/>
    </source>
</evidence>
<dbReference type="VEuPathDB" id="FungiDB:AeMF1_002372"/>
<gene>
    <name evidence="3" type="ORF">Ae201684_002453</name>
</gene>
<organism evidence="3 4">
    <name type="scientific">Aphanomyces euteiches</name>
    <dbReference type="NCBI Taxonomy" id="100861"/>
    <lineage>
        <taxon>Eukaryota</taxon>
        <taxon>Sar</taxon>
        <taxon>Stramenopiles</taxon>
        <taxon>Oomycota</taxon>
        <taxon>Saprolegniomycetes</taxon>
        <taxon>Saprolegniales</taxon>
        <taxon>Verrucalvaceae</taxon>
        <taxon>Aphanomyces</taxon>
    </lineage>
</organism>
<evidence type="ECO:0000313" key="3">
    <source>
        <dbReference type="EMBL" id="KAF0742754.1"/>
    </source>
</evidence>
<reference evidence="3 4" key="1">
    <citation type="submission" date="2019-07" db="EMBL/GenBank/DDBJ databases">
        <title>Genomics analysis of Aphanomyces spp. identifies a new class of oomycete effector associated with host adaptation.</title>
        <authorList>
            <person name="Gaulin E."/>
        </authorList>
    </citation>
    <scope>NUCLEOTIDE SEQUENCE [LARGE SCALE GENOMIC DNA]</scope>
    <source>
        <strain evidence="3 4">ATCC 201684</strain>
    </source>
</reference>